<dbReference type="Proteomes" id="UP000286931">
    <property type="component" value="Unassembled WGS sequence"/>
</dbReference>
<evidence type="ECO:0000256" key="12">
    <source>
        <dbReference type="SAM" id="MobiDB-lite"/>
    </source>
</evidence>
<dbReference type="InterPro" id="IPR017441">
    <property type="entry name" value="Protein_kinase_ATP_BS"/>
</dbReference>
<dbReference type="Gene3D" id="3.40.190.10">
    <property type="entry name" value="Periplasmic binding protein-like II"/>
    <property type="match status" value="2"/>
</dbReference>
<comment type="caution">
    <text evidence="14">The sequence shown here is derived from an EMBL/GenBank/DDBJ whole genome shotgun (WGS) entry which is preliminary data.</text>
</comment>
<dbReference type="PANTHER" id="PTHR43289">
    <property type="entry name" value="MITOGEN-ACTIVATED PROTEIN KINASE KINASE KINASE 20-RELATED"/>
    <property type="match status" value="1"/>
</dbReference>
<evidence type="ECO:0000313" key="14">
    <source>
        <dbReference type="EMBL" id="GCD95024.1"/>
    </source>
</evidence>
<evidence type="ECO:0000256" key="8">
    <source>
        <dbReference type="ARBA" id="ARBA00022840"/>
    </source>
</evidence>
<feature type="compositionally biased region" description="Basic and acidic residues" evidence="12">
    <location>
        <begin position="293"/>
        <end position="302"/>
    </location>
</feature>
<dbReference type="FunFam" id="1.10.510.10:FF:000021">
    <property type="entry name" value="Serine/threonine protein kinase"/>
    <property type="match status" value="1"/>
</dbReference>
<name>A0A401YK88_9ACTN</name>
<dbReference type="GO" id="GO:0045717">
    <property type="term" value="P:negative regulation of fatty acid biosynthetic process"/>
    <property type="evidence" value="ECO:0007669"/>
    <property type="project" value="UniProtKB-ARBA"/>
</dbReference>
<dbReference type="OrthoDB" id="9762169at2"/>
<keyword evidence="15" id="KW-1185">Reference proteome</keyword>
<evidence type="ECO:0000256" key="6">
    <source>
        <dbReference type="ARBA" id="ARBA00022741"/>
    </source>
</evidence>
<evidence type="ECO:0000256" key="11">
    <source>
        <dbReference type="PROSITE-ProRule" id="PRU10141"/>
    </source>
</evidence>
<dbReference type="PROSITE" id="PS50011">
    <property type="entry name" value="PROTEIN_KINASE_DOM"/>
    <property type="match status" value="1"/>
</dbReference>
<dbReference type="GO" id="GO:0005524">
    <property type="term" value="F:ATP binding"/>
    <property type="evidence" value="ECO:0007669"/>
    <property type="project" value="UniProtKB-UniRule"/>
</dbReference>
<keyword evidence="7 14" id="KW-0418">Kinase</keyword>
<dbReference type="PROSITE" id="PS00107">
    <property type="entry name" value="PROTEIN_KINASE_ATP"/>
    <property type="match status" value="1"/>
</dbReference>
<dbReference type="CDD" id="cd14014">
    <property type="entry name" value="STKc_PknB_like"/>
    <property type="match status" value="1"/>
</dbReference>
<dbReference type="InterPro" id="IPR008271">
    <property type="entry name" value="Ser/Thr_kinase_AS"/>
</dbReference>
<feature type="binding site" evidence="11">
    <location>
        <position position="35"/>
    </location>
    <ligand>
        <name>ATP</name>
        <dbReference type="ChEBI" id="CHEBI:30616"/>
    </ligand>
</feature>
<dbReference type="Gene3D" id="1.10.510.10">
    <property type="entry name" value="Transferase(Phosphotransferase) domain 1"/>
    <property type="match status" value="1"/>
</dbReference>
<keyword evidence="5" id="KW-0732">Signal</keyword>
<feature type="compositionally biased region" description="Basic and acidic residues" evidence="12">
    <location>
        <begin position="328"/>
        <end position="340"/>
    </location>
</feature>
<evidence type="ECO:0000256" key="5">
    <source>
        <dbReference type="ARBA" id="ARBA00022729"/>
    </source>
</evidence>
<evidence type="ECO:0000313" key="15">
    <source>
        <dbReference type="Proteomes" id="UP000286931"/>
    </source>
</evidence>
<evidence type="ECO:0000256" key="1">
    <source>
        <dbReference type="ARBA" id="ARBA00010333"/>
    </source>
</evidence>
<reference evidence="14 15" key="1">
    <citation type="submission" date="2018-12" db="EMBL/GenBank/DDBJ databases">
        <title>Draft genome sequence of Embleya hyalina NBRC 13850T.</title>
        <authorList>
            <person name="Komaki H."/>
            <person name="Hosoyama A."/>
            <person name="Kimura A."/>
            <person name="Ichikawa N."/>
            <person name="Tamura T."/>
        </authorList>
    </citation>
    <scope>NUCLEOTIDE SEQUENCE [LARGE SCALE GENOMIC DNA]</scope>
    <source>
        <strain evidence="14 15">NBRC 13850</strain>
    </source>
</reference>
<dbReference type="EMBL" id="BIFH01000016">
    <property type="protein sequence ID" value="GCD95024.1"/>
    <property type="molecule type" value="Genomic_DNA"/>
</dbReference>
<gene>
    <name evidence="14" type="ORF">EHYA_02693</name>
</gene>
<dbReference type="InterPro" id="IPR011009">
    <property type="entry name" value="Kinase-like_dom_sf"/>
</dbReference>
<feature type="compositionally biased region" description="Low complexity" evidence="12">
    <location>
        <begin position="447"/>
        <end position="457"/>
    </location>
</feature>
<evidence type="ECO:0000259" key="13">
    <source>
        <dbReference type="PROSITE" id="PS50011"/>
    </source>
</evidence>
<feature type="region of interest" description="Disordered" evidence="12">
    <location>
        <begin position="271"/>
        <end position="409"/>
    </location>
</feature>
<evidence type="ECO:0000256" key="4">
    <source>
        <dbReference type="ARBA" id="ARBA00022679"/>
    </source>
</evidence>
<keyword evidence="8 11" id="KW-0067">ATP-binding</keyword>
<keyword evidence="4" id="KW-0808">Transferase</keyword>
<dbReference type="EC" id="2.7.11.1" evidence="2"/>
<sequence length="743" mass="77644">MEVGRYVLGPLLGRGGMARVYRARDTRLGRSVAVKLLAPELAHDPVVRRRFLTEARAAAGLNHPGIVIVHDHDEVDVAGEPVVYLVMELIEGHTLAQLLADRGPLSAEEALPTVRAVLAALDHAHRHGVVHRDIKPANVMVRADGGLKVTDFGIARITGADTGRLTATGTLLGTVAYMAPEVIRGGEAGPYSDVYAVGCLLYELLTGRLPYPGANAAAILYGHLNAPVPTVTDADPRPSPELAELVATAMAKEVADRYPDAGSMLEAAMDLGRPAGDRPSPRPRAPGEVRGAPTKDEARTAADTDETADPRTPGEAGTRTTGMLPGPRSRDDTPRVRPADETAETPTAGEAPGQRPTAGTPDPSAPDEAPDVPATDEAAGIRPVGGTPGPHPGAPPVPDERPEAPVPPWLRHTATKTGFAVVVVLSLVVGLILALHNRGSGGGGTPGRETPGGAATGSESDRPTPGGRSSPNAQGSAGPSSHDPRVRSGVFLPDSPVFRAATARGRLVVGVAEDVPQIGFRDEVNGSYSGFDIEMAKIVAAYLGFGADRIQFRTVAPAERVNAVLQGRVDYYVDLFTITDERRERVGFAGPYLSGGQGVLARTDNLTLTGFDSSLAHANVCSVIGSTPYLKLRHDFPQAGALALDTYGQCVDALLARRVDAVTTDQVRLQSYVTSHPGQLRIVGVSVTAEKYGIAVPLTDPALRGAVNDALQDAFATGTWKSAYERTLGIGGTPAPPPPALER</sequence>
<feature type="region of interest" description="Disordered" evidence="12">
    <location>
        <begin position="437"/>
        <end position="489"/>
    </location>
</feature>
<dbReference type="SMART" id="SM00062">
    <property type="entry name" value="PBPb"/>
    <property type="match status" value="1"/>
</dbReference>
<comment type="similarity">
    <text evidence="1">Belongs to the bacterial solute-binding protein 3 family.</text>
</comment>
<evidence type="ECO:0000256" key="9">
    <source>
        <dbReference type="ARBA" id="ARBA00047899"/>
    </source>
</evidence>
<evidence type="ECO:0000256" key="3">
    <source>
        <dbReference type="ARBA" id="ARBA00022527"/>
    </source>
</evidence>
<keyword evidence="6 11" id="KW-0547">Nucleotide-binding</keyword>
<evidence type="ECO:0000256" key="10">
    <source>
        <dbReference type="ARBA" id="ARBA00048679"/>
    </source>
</evidence>
<dbReference type="FunFam" id="3.30.200.20:FF:000035">
    <property type="entry name" value="Serine/threonine protein kinase Stk1"/>
    <property type="match status" value="1"/>
</dbReference>
<dbReference type="InterPro" id="IPR000719">
    <property type="entry name" value="Prot_kinase_dom"/>
</dbReference>
<dbReference type="Pfam" id="PF00069">
    <property type="entry name" value="Pkinase"/>
    <property type="match status" value="1"/>
</dbReference>
<dbReference type="SUPFAM" id="SSF56112">
    <property type="entry name" value="Protein kinase-like (PK-like)"/>
    <property type="match status" value="1"/>
</dbReference>
<dbReference type="SMART" id="SM00220">
    <property type="entry name" value="S_TKc"/>
    <property type="match status" value="1"/>
</dbReference>
<dbReference type="SUPFAM" id="SSF53850">
    <property type="entry name" value="Periplasmic binding protein-like II"/>
    <property type="match status" value="1"/>
</dbReference>
<accession>A0A401YK88</accession>
<comment type="catalytic activity">
    <reaction evidence="10">
        <text>L-seryl-[protein] + ATP = O-phospho-L-seryl-[protein] + ADP + H(+)</text>
        <dbReference type="Rhea" id="RHEA:17989"/>
        <dbReference type="Rhea" id="RHEA-COMP:9863"/>
        <dbReference type="Rhea" id="RHEA-COMP:11604"/>
        <dbReference type="ChEBI" id="CHEBI:15378"/>
        <dbReference type="ChEBI" id="CHEBI:29999"/>
        <dbReference type="ChEBI" id="CHEBI:30616"/>
        <dbReference type="ChEBI" id="CHEBI:83421"/>
        <dbReference type="ChEBI" id="CHEBI:456216"/>
        <dbReference type="EC" id="2.7.11.1"/>
    </reaction>
</comment>
<protein>
    <recommendedName>
        <fullName evidence="2">non-specific serine/threonine protein kinase</fullName>
        <ecNumber evidence="2">2.7.11.1</ecNumber>
    </recommendedName>
</protein>
<dbReference type="PANTHER" id="PTHR43289:SF6">
    <property type="entry name" value="SERINE_THREONINE-PROTEIN KINASE NEKL-3"/>
    <property type="match status" value="1"/>
</dbReference>
<feature type="compositionally biased region" description="Polar residues" evidence="12">
    <location>
        <begin position="467"/>
        <end position="479"/>
    </location>
</feature>
<evidence type="ECO:0000256" key="7">
    <source>
        <dbReference type="ARBA" id="ARBA00022777"/>
    </source>
</evidence>
<dbReference type="Gene3D" id="3.30.200.20">
    <property type="entry name" value="Phosphorylase Kinase, domain 1"/>
    <property type="match status" value="1"/>
</dbReference>
<dbReference type="GO" id="GO:0004674">
    <property type="term" value="F:protein serine/threonine kinase activity"/>
    <property type="evidence" value="ECO:0007669"/>
    <property type="project" value="UniProtKB-KW"/>
</dbReference>
<proteinExistence type="inferred from homology"/>
<organism evidence="14 15">
    <name type="scientific">Embleya hyalina</name>
    <dbReference type="NCBI Taxonomy" id="516124"/>
    <lineage>
        <taxon>Bacteria</taxon>
        <taxon>Bacillati</taxon>
        <taxon>Actinomycetota</taxon>
        <taxon>Actinomycetes</taxon>
        <taxon>Kitasatosporales</taxon>
        <taxon>Streptomycetaceae</taxon>
        <taxon>Embleya</taxon>
    </lineage>
</organism>
<dbReference type="Pfam" id="PF00497">
    <property type="entry name" value="SBP_bac_3"/>
    <property type="match status" value="1"/>
</dbReference>
<dbReference type="InterPro" id="IPR001638">
    <property type="entry name" value="Solute-binding_3/MltF_N"/>
</dbReference>
<dbReference type="PROSITE" id="PS01039">
    <property type="entry name" value="SBP_BACTERIAL_3"/>
    <property type="match status" value="1"/>
</dbReference>
<evidence type="ECO:0000256" key="2">
    <source>
        <dbReference type="ARBA" id="ARBA00012513"/>
    </source>
</evidence>
<dbReference type="AlphaFoldDB" id="A0A401YK88"/>
<dbReference type="InterPro" id="IPR018313">
    <property type="entry name" value="SBP_3_CS"/>
</dbReference>
<comment type="catalytic activity">
    <reaction evidence="9">
        <text>L-threonyl-[protein] + ATP = O-phospho-L-threonyl-[protein] + ADP + H(+)</text>
        <dbReference type="Rhea" id="RHEA:46608"/>
        <dbReference type="Rhea" id="RHEA-COMP:11060"/>
        <dbReference type="Rhea" id="RHEA-COMP:11605"/>
        <dbReference type="ChEBI" id="CHEBI:15378"/>
        <dbReference type="ChEBI" id="CHEBI:30013"/>
        <dbReference type="ChEBI" id="CHEBI:30616"/>
        <dbReference type="ChEBI" id="CHEBI:61977"/>
        <dbReference type="ChEBI" id="CHEBI:456216"/>
        <dbReference type="EC" id="2.7.11.1"/>
    </reaction>
</comment>
<dbReference type="RefSeq" id="WP_160161394.1">
    <property type="nucleotide sequence ID" value="NZ_BIFH01000016.1"/>
</dbReference>
<dbReference type="PROSITE" id="PS00108">
    <property type="entry name" value="PROTEIN_KINASE_ST"/>
    <property type="match status" value="1"/>
</dbReference>
<feature type="domain" description="Protein kinase" evidence="13">
    <location>
        <begin position="6"/>
        <end position="269"/>
    </location>
</feature>
<keyword evidence="3 14" id="KW-0723">Serine/threonine-protein kinase</keyword>